<evidence type="ECO:0000256" key="1">
    <source>
        <dbReference type="ARBA" id="ARBA00004007"/>
    </source>
</evidence>
<keyword evidence="5" id="KW-0472">Membrane</keyword>
<dbReference type="InterPro" id="IPR023471">
    <property type="entry name" value="CtaG/Cox11_dom_sf"/>
</dbReference>
<keyword evidence="3" id="KW-0812">Transmembrane</keyword>
<dbReference type="NCBIfam" id="NF003465">
    <property type="entry name" value="PRK05089.1"/>
    <property type="match status" value="1"/>
</dbReference>
<comment type="function">
    <text evidence="1">Exerts its effect at some terminal stage of cytochrome c oxidase synthesis, probably by being involved in the insertion of the copper B into subunit I.</text>
</comment>
<comment type="subcellular location">
    <subcellularLocation>
        <location evidence="2">Mitochondrion inner membrane</location>
        <topology evidence="2">Single-pass membrane protein</topology>
        <orientation evidence="2">Intermembrane side</orientation>
    </subcellularLocation>
</comment>
<organism evidence="6 7">
    <name type="scientific">Pterulicium gracile</name>
    <dbReference type="NCBI Taxonomy" id="1884261"/>
    <lineage>
        <taxon>Eukaryota</taxon>
        <taxon>Fungi</taxon>
        <taxon>Dikarya</taxon>
        <taxon>Basidiomycota</taxon>
        <taxon>Agaricomycotina</taxon>
        <taxon>Agaricomycetes</taxon>
        <taxon>Agaricomycetidae</taxon>
        <taxon>Agaricales</taxon>
        <taxon>Pleurotineae</taxon>
        <taxon>Pterulaceae</taxon>
        <taxon>Pterulicium</taxon>
    </lineage>
</organism>
<dbReference type="STRING" id="1884261.A0A5C3QBT0"/>
<sequence>MLLYTSAVVVFFLGGSYAAVPLYRMFCAATGFAGTPKTGMNSAAFTPEQMVPAEGVRRIKVKFNADKSETLPWTFSPSQRYVSVLPGESSLAFYTAKNKSDEDIVGIATYNVAPDKAAAYFSKVECFCFDEQKLLAGEEVDMPLLFFIDKDILDDPTCKEITEVILSYTFFRARRTARGDLVPDAPDAVVNNSMGWGAYQHAPKKEASIEEVS</sequence>
<protein>
    <submittedName>
        <fullName evidence="6">Cytochrome oxidase assembly factor</fullName>
    </submittedName>
</protein>
<dbReference type="InterPro" id="IPR007533">
    <property type="entry name" value="Cyt_c_oxidase_assmbl_CtaG"/>
</dbReference>
<dbReference type="EMBL" id="ML178833">
    <property type="protein sequence ID" value="TFK99525.1"/>
    <property type="molecule type" value="Genomic_DNA"/>
</dbReference>
<evidence type="ECO:0000313" key="6">
    <source>
        <dbReference type="EMBL" id="TFK99525.1"/>
    </source>
</evidence>
<dbReference type="HAMAP" id="MF_00155">
    <property type="entry name" value="CtaG"/>
    <property type="match status" value="1"/>
</dbReference>
<evidence type="ECO:0000256" key="2">
    <source>
        <dbReference type="ARBA" id="ARBA00004243"/>
    </source>
</evidence>
<reference evidence="6 7" key="1">
    <citation type="journal article" date="2019" name="Nat. Ecol. Evol.">
        <title>Megaphylogeny resolves global patterns of mushroom evolution.</title>
        <authorList>
            <person name="Varga T."/>
            <person name="Krizsan K."/>
            <person name="Foldi C."/>
            <person name="Dima B."/>
            <person name="Sanchez-Garcia M."/>
            <person name="Sanchez-Ramirez S."/>
            <person name="Szollosi G.J."/>
            <person name="Szarkandi J.G."/>
            <person name="Papp V."/>
            <person name="Albert L."/>
            <person name="Andreopoulos W."/>
            <person name="Angelini C."/>
            <person name="Antonin V."/>
            <person name="Barry K.W."/>
            <person name="Bougher N.L."/>
            <person name="Buchanan P."/>
            <person name="Buyck B."/>
            <person name="Bense V."/>
            <person name="Catcheside P."/>
            <person name="Chovatia M."/>
            <person name="Cooper J."/>
            <person name="Damon W."/>
            <person name="Desjardin D."/>
            <person name="Finy P."/>
            <person name="Geml J."/>
            <person name="Haridas S."/>
            <person name="Hughes K."/>
            <person name="Justo A."/>
            <person name="Karasinski D."/>
            <person name="Kautmanova I."/>
            <person name="Kiss B."/>
            <person name="Kocsube S."/>
            <person name="Kotiranta H."/>
            <person name="LaButti K.M."/>
            <person name="Lechner B.E."/>
            <person name="Liimatainen K."/>
            <person name="Lipzen A."/>
            <person name="Lukacs Z."/>
            <person name="Mihaltcheva S."/>
            <person name="Morgado L.N."/>
            <person name="Niskanen T."/>
            <person name="Noordeloos M.E."/>
            <person name="Ohm R.A."/>
            <person name="Ortiz-Santana B."/>
            <person name="Ovrebo C."/>
            <person name="Racz N."/>
            <person name="Riley R."/>
            <person name="Savchenko A."/>
            <person name="Shiryaev A."/>
            <person name="Soop K."/>
            <person name="Spirin V."/>
            <person name="Szebenyi C."/>
            <person name="Tomsovsky M."/>
            <person name="Tulloss R.E."/>
            <person name="Uehling J."/>
            <person name="Grigoriev I.V."/>
            <person name="Vagvolgyi C."/>
            <person name="Papp T."/>
            <person name="Martin F.M."/>
            <person name="Miettinen O."/>
            <person name="Hibbett D.S."/>
            <person name="Nagy L.G."/>
        </authorList>
    </citation>
    <scope>NUCLEOTIDE SEQUENCE [LARGE SCALE GENOMIC DNA]</scope>
    <source>
        <strain evidence="6 7">CBS 309.79</strain>
    </source>
</reference>
<dbReference type="FunFam" id="2.60.370.10:FF:000001">
    <property type="entry name" value="COX11 cytochrome c oxidase assembly homolog"/>
    <property type="match status" value="1"/>
</dbReference>
<evidence type="ECO:0000313" key="7">
    <source>
        <dbReference type="Proteomes" id="UP000305067"/>
    </source>
</evidence>
<keyword evidence="7" id="KW-1185">Reference proteome</keyword>
<dbReference type="Gene3D" id="2.60.370.10">
    <property type="entry name" value="Ctag/Cox11"/>
    <property type="match status" value="1"/>
</dbReference>
<dbReference type="Pfam" id="PF04442">
    <property type="entry name" value="CtaG_Cox11"/>
    <property type="match status" value="1"/>
</dbReference>
<dbReference type="OrthoDB" id="1704689at2759"/>
<dbReference type="AlphaFoldDB" id="A0A5C3QBT0"/>
<dbReference type="GO" id="GO:0005759">
    <property type="term" value="C:mitochondrial matrix"/>
    <property type="evidence" value="ECO:0007669"/>
    <property type="project" value="UniProtKB-ARBA"/>
</dbReference>
<proteinExistence type="inferred from homology"/>
<dbReference type="Proteomes" id="UP000305067">
    <property type="component" value="Unassembled WGS sequence"/>
</dbReference>
<dbReference type="SUPFAM" id="SSF110111">
    <property type="entry name" value="Ctag/Cox11"/>
    <property type="match status" value="1"/>
</dbReference>
<gene>
    <name evidence="6" type="ORF">BDV98DRAFT_571117</name>
</gene>
<dbReference type="PANTHER" id="PTHR21320:SF3">
    <property type="entry name" value="CYTOCHROME C OXIDASE ASSEMBLY PROTEIN COX11, MITOCHONDRIAL-RELATED"/>
    <property type="match status" value="1"/>
</dbReference>
<evidence type="ECO:0000256" key="3">
    <source>
        <dbReference type="ARBA" id="ARBA00022692"/>
    </source>
</evidence>
<evidence type="ECO:0000256" key="5">
    <source>
        <dbReference type="ARBA" id="ARBA00023136"/>
    </source>
</evidence>
<keyword evidence="4" id="KW-1133">Transmembrane helix</keyword>
<dbReference type="PANTHER" id="PTHR21320">
    <property type="entry name" value="CYTOCHROME C OXIDASE ASSEMBLY PROTEIN COX11-RELATED"/>
    <property type="match status" value="1"/>
</dbReference>
<dbReference type="GO" id="GO:0005507">
    <property type="term" value="F:copper ion binding"/>
    <property type="evidence" value="ECO:0007669"/>
    <property type="project" value="InterPro"/>
</dbReference>
<name>A0A5C3QBT0_9AGAR</name>
<evidence type="ECO:0000256" key="4">
    <source>
        <dbReference type="ARBA" id="ARBA00022989"/>
    </source>
</evidence>
<dbReference type="PIRSF" id="PIRSF005413">
    <property type="entry name" value="COX11"/>
    <property type="match status" value="1"/>
</dbReference>
<dbReference type="GO" id="GO:0005743">
    <property type="term" value="C:mitochondrial inner membrane"/>
    <property type="evidence" value="ECO:0007669"/>
    <property type="project" value="UniProtKB-SubCell"/>
</dbReference>
<accession>A0A5C3QBT0</accession>